<accession>A6IR82</accession>
<protein>
    <submittedName>
        <fullName evidence="1">RCG53017</fullName>
    </submittedName>
</protein>
<dbReference type="Proteomes" id="UP000234681">
    <property type="component" value="Chromosome 11"/>
</dbReference>
<sequence>MGEGNTELCLKQASIEGAWIMNFHMVSGNSMNLRGQHGLTPIHIHMAPVGSVALGHRHTL</sequence>
<evidence type="ECO:0000313" key="2">
    <source>
        <dbReference type="Proteomes" id="UP000234681"/>
    </source>
</evidence>
<reference evidence="2" key="1">
    <citation type="submission" date="2005-09" db="EMBL/GenBank/DDBJ databases">
        <authorList>
            <person name="Mural R.J."/>
            <person name="Li P.W."/>
            <person name="Adams M.D."/>
            <person name="Amanatides P.G."/>
            <person name="Baden-Tillson H."/>
            <person name="Barnstead M."/>
            <person name="Chin S.H."/>
            <person name="Dew I."/>
            <person name="Evans C.A."/>
            <person name="Ferriera S."/>
            <person name="Flanigan M."/>
            <person name="Fosler C."/>
            <person name="Glodek A."/>
            <person name="Gu Z."/>
            <person name="Holt R.A."/>
            <person name="Jennings D."/>
            <person name="Kraft C.L."/>
            <person name="Lu F."/>
            <person name="Nguyen T."/>
            <person name="Nusskern D.R."/>
            <person name="Pfannkoch C.M."/>
            <person name="Sitter C."/>
            <person name="Sutton G.G."/>
            <person name="Venter J.C."/>
            <person name="Wang Z."/>
            <person name="Woodage T."/>
            <person name="Zheng X.H."/>
            <person name="Zhong F."/>
        </authorList>
    </citation>
    <scope>NUCLEOTIDE SEQUENCE [LARGE SCALE GENOMIC DNA]</scope>
    <source>
        <strain>BN</strain>
        <strain evidence="2">Sprague-Dawley</strain>
    </source>
</reference>
<proteinExistence type="predicted"/>
<name>A6IR82_RAT</name>
<dbReference type="EMBL" id="CH473967">
    <property type="protein sequence ID" value="EDM11235.1"/>
    <property type="molecule type" value="Genomic_DNA"/>
</dbReference>
<gene>
    <name evidence="1" type="ORF">rCG_53017</name>
</gene>
<evidence type="ECO:0000313" key="1">
    <source>
        <dbReference type="EMBL" id="EDM11235.1"/>
    </source>
</evidence>
<organism evidence="1 2">
    <name type="scientific">Rattus norvegicus</name>
    <name type="common">Rat</name>
    <dbReference type="NCBI Taxonomy" id="10116"/>
    <lineage>
        <taxon>Eukaryota</taxon>
        <taxon>Metazoa</taxon>
        <taxon>Chordata</taxon>
        <taxon>Craniata</taxon>
        <taxon>Vertebrata</taxon>
        <taxon>Euteleostomi</taxon>
        <taxon>Mammalia</taxon>
        <taxon>Eutheria</taxon>
        <taxon>Euarchontoglires</taxon>
        <taxon>Glires</taxon>
        <taxon>Rodentia</taxon>
        <taxon>Myomorpha</taxon>
        <taxon>Muroidea</taxon>
        <taxon>Muridae</taxon>
        <taxon>Murinae</taxon>
        <taxon>Rattus</taxon>
    </lineage>
</organism>
<feature type="non-terminal residue" evidence="1">
    <location>
        <position position="60"/>
    </location>
</feature>
<dbReference type="AlphaFoldDB" id="A6IR82"/>